<accession>A0A1H8VWB8</accession>
<dbReference type="EMBL" id="FOEF01000004">
    <property type="protein sequence ID" value="SEP19614.1"/>
    <property type="molecule type" value="Genomic_DNA"/>
</dbReference>
<name>A0A1H8VWB8_9PSEU</name>
<reference evidence="4 5" key="1">
    <citation type="submission" date="2016-10" db="EMBL/GenBank/DDBJ databases">
        <authorList>
            <person name="de Groot N.N."/>
        </authorList>
    </citation>
    <scope>NUCLEOTIDE SEQUENCE [LARGE SCALE GENOMIC DNA]</scope>
    <source>
        <strain evidence="4 5">DSM 44993</strain>
    </source>
</reference>
<dbReference type="Gene3D" id="1.10.357.10">
    <property type="entry name" value="Tetracycline Repressor, domain 2"/>
    <property type="match status" value="1"/>
</dbReference>
<dbReference type="PANTHER" id="PTHR30055">
    <property type="entry name" value="HTH-TYPE TRANSCRIPTIONAL REGULATOR RUTR"/>
    <property type="match status" value="1"/>
</dbReference>
<gene>
    <name evidence="4" type="ORF">SAMN04489732_104342</name>
</gene>
<dbReference type="Proteomes" id="UP000198582">
    <property type="component" value="Unassembled WGS sequence"/>
</dbReference>
<dbReference type="InterPro" id="IPR001647">
    <property type="entry name" value="HTH_TetR"/>
</dbReference>
<evidence type="ECO:0000313" key="4">
    <source>
        <dbReference type="EMBL" id="SEP19614.1"/>
    </source>
</evidence>
<dbReference type="Pfam" id="PF00440">
    <property type="entry name" value="TetR_N"/>
    <property type="match status" value="1"/>
</dbReference>
<keyword evidence="5" id="KW-1185">Reference proteome</keyword>
<feature type="domain" description="HTH tetR-type" evidence="3">
    <location>
        <begin position="19"/>
        <end position="79"/>
    </location>
</feature>
<dbReference type="GO" id="GO:0000976">
    <property type="term" value="F:transcription cis-regulatory region binding"/>
    <property type="evidence" value="ECO:0007669"/>
    <property type="project" value="TreeGrafter"/>
</dbReference>
<evidence type="ECO:0000256" key="2">
    <source>
        <dbReference type="PROSITE-ProRule" id="PRU00335"/>
    </source>
</evidence>
<dbReference type="InterPro" id="IPR009057">
    <property type="entry name" value="Homeodomain-like_sf"/>
</dbReference>
<keyword evidence="1 2" id="KW-0238">DNA-binding</keyword>
<dbReference type="RefSeq" id="WP_091616918.1">
    <property type="nucleotide sequence ID" value="NZ_FOEF01000004.1"/>
</dbReference>
<evidence type="ECO:0000256" key="1">
    <source>
        <dbReference type="ARBA" id="ARBA00023125"/>
    </source>
</evidence>
<evidence type="ECO:0000259" key="3">
    <source>
        <dbReference type="PROSITE" id="PS50977"/>
    </source>
</evidence>
<protein>
    <submittedName>
        <fullName evidence="4">DNA-binding transcriptional regulator, AcrR family</fullName>
    </submittedName>
</protein>
<dbReference type="PRINTS" id="PR00455">
    <property type="entry name" value="HTHTETR"/>
</dbReference>
<proteinExistence type="predicted"/>
<dbReference type="GO" id="GO:0003700">
    <property type="term" value="F:DNA-binding transcription factor activity"/>
    <property type="evidence" value="ECO:0007669"/>
    <property type="project" value="TreeGrafter"/>
</dbReference>
<dbReference type="OrthoDB" id="4542210at2"/>
<dbReference type="AlphaFoldDB" id="A0A1H8VWB8"/>
<sequence>MKEFLPQLGKPRPERADAVRNRALLLAAARALVAERGASDVTMDELAARSGLGKGTVFRRFGSRAGIFQALLDEEERSLQQAVMAGDPPLGPGAPGLERLVAYGTARIGFLFDNHEIARASLDGGQKIPAGESPLSRLHIRMLLGEIRPAFGDLDVLAAQLTGALDGPLMLQLPTEDLSSAAAARQRKRLMQGWTELVTRLCALPHRGPSEEAHGVHR</sequence>
<feature type="DNA-binding region" description="H-T-H motif" evidence="2">
    <location>
        <begin position="42"/>
        <end position="61"/>
    </location>
</feature>
<dbReference type="PROSITE" id="PS50977">
    <property type="entry name" value="HTH_TETR_2"/>
    <property type="match status" value="1"/>
</dbReference>
<organism evidence="4 5">
    <name type="scientific">Amycolatopsis saalfeldensis</name>
    <dbReference type="NCBI Taxonomy" id="394193"/>
    <lineage>
        <taxon>Bacteria</taxon>
        <taxon>Bacillati</taxon>
        <taxon>Actinomycetota</taxon>
        <taxon>Actinomycetes</taxon>
        <taxon>Pseudonocardiales</taxon>
        <taxon>Pseudonocardiaceae</taxon>
        <taxon>Amycolatopsis</taxon>
    </lineage>
</organism>
<dbReference type="PANTHER" id="PTHR30055:SF209">
    <property type="entry name" value="POSSIBLE TRANSCRIPTIONAL REGULATORY PROTEIN (PROBABLY TETR-FAMILY)"/>
    <property type="match status" value="1"/>
</dbReference>
<evidence type="ECO:0000313" key="5">
    <source>
        <dbReference type="Proteomes" id="UP000198582"/>
    </source>
</evidence>
<dbReference type="STRING" id="394193.SAMN04489732_104342"/>
<dbReference type="SUPFAM" id="SSF46689">
    <property type="entry name" value="Homeodomain-like"/>
    <property type="match status" value="1"/>
</dbReference>
<dbReference type="InterPro" id="IPR050109">
    <property type="entry name" value="HTH-type_TetR-like_transc_reg"/>
</dbReference>